<evidence type="ECO:0000256" key="8">
    <source>
        <dbReference type="ARBA" id="ARBA00023136"/>
    </source>
</evidence>
<dbReference type="SMART" id="SM00064">
    <property type="entry name" value="FYVE"/>
    <property type="match status" value="1"/>
</dbReference>
<feature type="compositionally biased region" description="Low complexity" evidence="13">
    <location>
        <begin position="655"/>
        <end position="673"/>
    </location>
</feature>
<dbReference type="GO" id="GO:0005737">
    <property type="term" value="C:cytoplasm"/>
    <property type="evidence" value="ECO:0007669"/>
    <property type="project" value="TreeGrafter"/>
</dbReference>
<dbReference type="PROSITE" id="PS50056">
    <property type="entry name" value="TYR_PHOSPHATASE_2"/>
    <property type="match status" value="1"/>
</dbReference>
<feature type="binding site" evidence="11">
    <location>
        <begin position="329"/>
        <end position="330"/>
    </location>
    <ligand>
        <name>substrate</name>
    </ligand>
</feature>
<dbReference type="EMBL" id="BTRK01000003">
    <property type="protein sequence ID" value="GMR41607.1"/>
    <property type="molecule type" value="Genomic_DNA"/>
</dbReference>
<evidence type="ECO:0000256" key="2">
    <source>
        <dbReference type="ARBA" id="ARBA00007471"/>
    </source>
</evidence>
<gene>
    <name evidence="17" type="ORF">PMAYCL1PPCAC_11802</name>
</gene>
<dbReference type="PROSITE" id="PS50178">
    <property type="entry name" value="ZF_FYVE"/>
    <property type="match status" value="1"/>
</dbReference>
<dbReference type="GO" id="GO:0052629">
    <property type="term" value="F:phosphatidylinositol-3,5-bisphosphate 3-phosphatase activity"/>
    <property type="evidence" value="ECO:0007669"/>
    <property type="project" value="UniProtKB-EC"/>
</dbReference>
<dbReference type="CDD" id="cd14507">
    <property type="entry name" value="PTP-MTM-like"/>
    <property type="match status" value="1"/>
</dbReference>
<dbReference type="Pfam" id="PF01363">
    <property type="entry name" value="FYVE"/>
    <property type="match status" value="1"/>
</dbReference>
<evidence type="ECO:0000256" key="4">
    <source>
        <dbReference type="ARBA" id="ARBA00022723"/>
    </source>
</evidence>
<feature type="domain" description="Tyrosine specific protein phosphatases" evidence="14">
    <location>
        <begin position="367"/>
        <end position="424"/>
    </location>
</feature>
<organism evidence="17 18">
    <name type="scientific">Pristionchus mayeri</name>
    <dbReference type="NCBI Taxonomy" id="1317129"/>
    <lineage>
        <taxon>Eukaryota</taxon>
        <taxon>Metazoa</taxon>
        <taxon>Ecdysozoa</taxon>
        <taxon>Nematoda</taxon>
        <taxon>Chromadorea</taxon>
        <taxon>Rhabditida</taxon>
        <taxon>Rhabditina</taxon>
        <taxon>Diplogasteromorpha</taxon>
        <taxon>Diplogasteroidea</taxon>
        <taxon>Neodiplogasteridae</taxon>
        <taxon>Pristionchus</taxon>
    </lineage>
</organism>
<dbReference type="EC" id="3.1.3.95" evidence="3"/>
<evidence type="ECO:0000259" key="15">
    <source>
        <dbReference type="PROSITE" id="PS50178"/>
    </source>
</evidence>
<dbReference type="GO" id="GO:0046856">
    <property type="term" value="P:phosphatidylinositol dephosphorylation"/>
    <property type="evidence" value="ECO:0007669"/>
    <property type="project" value="TreeGrafter"/>
</dbReference>
<evidence type="ECO:0000256" key="11">
    <source>
        <dbReference type="PIRSR" id="PIRSR630564-2"/>
    </source>
</evidence>
<evidence type="ECO:0000256" key="7">
    <source>
        <dbReference type="ARBA" id="ARBA00022833"/>
    </source>
</evidence>
<accession>A0AAN4ZNN8</accession>
<dbReference type="InterPro" id="IPR029021">
    <property type="entry name" value="Prot-tyrosine_phosphatase-like"/>
</dbReference>
<dbReference type="SUPFAM" id="SSF57903">
    <property type="entry name" value="FYVE/PHD zinc finger"/>
    <property type="match status" value="1"/>
</dbReference>
<comment type="caution">
    <text evidence="17">The sequence shown here is derived from an EMBL/GenBank/DDBJ whole genome shotgun (WGS) entry which is preliminary data.</text>
</comment>
<keyword evidence="5 12" id="KW-0863">Zinc-finger</keyword>
<dbReference type="Proteomes" id="UP001328107">
    <property type="component" value="Unassembled WGS sequence"/>
</dbReference>
<evidence type="ECO:0000256" key="13">
    <source>
        <dbReference type="SAM" id="MobiDB-lite"/>
    </source>
</evidence>
<evidence type="ECO:0000256" key="9">
    <source>
        <dbReference type="ARBA" id="ARBA00032571"/>
    </source>
</evidence>
<dbReference type="SUPFAM" id="SSF52799">
    <property type="entry name" value="(Phosphotyrosine protein) phosphatases II"/>
    <property type="match status" value="1"/>
</dbReference>
<evidence type="ECO:0000256" key="3">
    <source>
        <dbReference type="ARBA" id="ARBA00012903"/>
    </source>
</evidence>
<dbReference type="InterPro" id="IPR010569">
    <property type="entry name" value="Myotubularin-like_Pase_dom"/>
</dbReference>
<feature type="compositionally biased region" description="Low complexity" evidence="13">
    <location>
        <begin position="829"/>
        <end position="851"/>
    </location>
</feature>
<feature type="domain" description="Myotubularin phosphatase" evidence="16">
    <location>
        <begin position="167"/>
        <end position="553"/>
    </location>
</feature>
<keyword evidence="18" id="KW-1185">Reference proteome</keyword>
<dbReference type="PANTHER" id="PTHR10807">
    <property type="entry name" value="MYOTUBULARIN-RELATED"/>
    <property type="match status" value="1"/>
</dbReference>
<reference evidence="18" key="1">
    <citation type="submission" date="2022-10" db="EMBL/GenBank/DDBJ databases">
        <title>Genome assembly of Pristionchus species.</title>
        <authorList>
            <person name="Yoshida K."/>
            <person name="Sommer R.J."/>
        </authorList>
    </citation>
    <scope>NUCLEOTIDE SEQUENCE [LARGE SCALE GENOMIC DNA]</scope>
    <source>
        <strain evidence="18">RS5460</strain>
    </source>
</reference>
<evidence type="ECO:0000256" key="5">
    <source>
        <dbReference type="ARBA" id="ARBA00022771"/>
    </source>
</evidence>
<dbReference type="InterPro" id="IPR017455">
    <property type="entry name" value="Znf_FYVE-rel"/>
</dbReference>
<feature type="region of interest" description="Disordered" evidence="13">
    <location>
        <begin position="565"/>
        <end position="676"/>
    </location>
</feature>
<dbReference type="InterPro" id="IPR016130">
    <property type="entry name" value="Tyr_Pase_AS"/>
</dbReference>
<feature type="compositionally biased region" description="Low complexity" evidence="13">
    <location>
        <begin position="600"/>
        <end position="609"/>
    </location>
</feature>
<dbReference type="InterPro" id="IPR000387">
    <property type="entry name" value="Tyr_Pase_dom"/>
</dbReference>
<feature type="binding site" evidence="11">
    <location>
        <begin position="390"/>
        <end position="396"/>
    </location>
    <ligand>
        <name>substrate</name>
    </ligand>
</feature>
<dbReference type="AlphaFoldDB" id="A0AAN4ZNN8"/>
<protein>
    <recommendedName>
        <fullName evidence="3">phosphatidylinositol-3,5-bisphosphate 3-phosphatase</fullName>
        <ecNumber evidence="3">3.1.3.95</ecNumber>
    </recommendedName>
    <alternativeName>
        <fullName evidence="9">Phosphatidylinositol-3,5-bisphosphate 3-phosphatase</fullName>
    </alternativeName>
</protein>
<name>A0AAN4ZNN8_9BILA</name>
<dbReference type="GO" id="GO:0008270">
    <property type="term" value="F:zinc ion binding"/>
    <property type="evidence" value="ECO:0007669"/>
    <property type="project" value="UniProtKB-KW"/>
</dbReference>
<evidence type="ECO:0000259" key="14">
    <source>
        <dbReference type="PROSITE" id="PS50056"/>
    </source>
</evidence>
<keyword evidence="6" id="KW-0378">Hydrolase</keyword>
<dbReference type="SUPFAM" id="SSF50729">
    <property type="entry name" value="PH domain-like"/>
    <property type="match status" value="1"/>
</dbReference>
<evidence type="ECO:0000256" key="1">
    <source>
        <dbReference type="ARBA" id="ARBA00004184"/>
    </source>
</evidence>
<dbReference type="InterPro" id="IPR030564">
    <property type="entry name" value="Myotubularin"/>
</dbReference>
<evidence type="ECO:0000259" key="16">
    <source>
        <dbReference type="PROSITE" id="PS51339"/>
    </source>
</evidence>
<dbReference type="GO" id="GO:0004438">
    <property type="term" value="F:phosphatidylinositol-3-phosphate phosphatase activity"/>
    <property type="evidence" value="ECO:0007669"/>
    <property type="project" value="TreeGrafter"/>
</dbReference>
<feature type="compositionally biased region" description="Basic and acidic residues" evidence="13">
    <location>
        <begin position="706"/>
        <end position="721"/>
    </location>
</feature>
<dbReference type="InterPro" id="IPR011011">
    <property type="entry name" value="Znf_FYVE_PHD"/>
</dbReference>
<dbReference type="PROSITE" id="PS00383">
    <property type="entry name" value="TYR_PHOSPHATASE_1"/>
    <property type="match status" value="1"/>
</dbReference>
<evidence type="ECO:0000256" key="12">
    <source>
        <dbReference type="PROSITE-ProRule" id="PRU00091"/>
    </source>
</evidence>
<dbReference type="CDD" id="cd00065">
    <property type="entry name" value="FYVE_like_SF"/>
    <property type="match status" value="1"/>
</dbReference>
<feature type="region of interest" description="Disordered" evidence="13">
    <location>
        <begin position="828"/>
        <end position="879"/>
    </location>
</feature>
<keyword evidence="7" id="KW-0862">Zinc</keyword>
<dbReference type="Gene3D" id="3.30.40.10">
    <property type="entry name" value="Zinc/RING finger domain, C3HC4 (zinc finger)"/>
    <property type="match status" value="1"/>
</dbReference>
<keyword evidence="4" id="KW-0479">Metal-binding</keyword>
<evidence type="ECO:0000313" key="17">
    <source>
        <dbReference type="EMBL" id="GMR41607.1"/>
    </source>
</evidence>
<dbReference type="PROSITE" id="PS51339">
    <property type="entry name" value="PPASE_MYOTUBULARIN"/>
    <property type="match status" value="1"/>
</dbReference>
<proteinExistence type="inferred from homology"/>
<feature type="region of interest" description="Disordered" evidence="13">
    <location>
        <begin position="706"/>
        <end position="726"/>
    </location>
</feature>
<evidence type="ECO:0000256" key="6">
    <source>
        <dbReference type="ARBA" id="ARBA00022801"/>
    </source>
</evidence>
<sequence length="879" mass="98335">MSSPVDVPGRSPPHDLSIVSASPNEMYSFIDQFCSPNSFHMQSIANTLAAKPDCPFPLIPGEVLEEVAEFAASKGYLTNYRFLIVSNGKVESIAIGNMDAIDSSQSSDQLNILCKDARVIRVQTSSLDQALQWYKKLTTLSQPRPAPSLFAVKFSRTIGGKTDVHWCRTESLPEFEFDEQGLFNRWGMDPDYFAVVDYNNDYSICSSYPRNLIVPKSMDKKEIESLRDYRMLGRIPAVVWHCPDKNVLLLRASQPRQAVLNWRNDKDEKFLRLVTEYTARKRGVENSGKIKIFDCRSYMATVANRIRGGGSEREENYANMKLEYCNLPNIHNVRYTFEQLRKLFNPPVEQATFLSSLQATNWLSTIMSILSYSNKAAEQLEKGRNVLIHCSDGWDRTTQLVTLAKILVDPHYRTIEGLEELIRRDWIGYGHKFSDRNGISGTDGNERCPVFLQWLDALHQIHHKFPTRFEYSMAYLVKLAVHTSSGLFTSFCFNTVQEMESTLESEGVPATPIWRMLNSDKCYENALYDREAPRIRLSAPDNMQTMKLWNEVYRCQEVASLLSKEEETAEGGAGGRTVQATSAERESNGMERSMVKSRSSESIASTSESQTFPPTPANPPLRATESDEEGDVRERRNTRTSSGSGEATREGGGQVQQSTVPTTASTPPSTASPDVRTVLDHDGLVRFVDPTQDSARKKFAVYEENATKKEETERQRMRSEMSDVSIGGRGEDELFEMDGIMSDASVVDENDLLYTPKHVGTQVHATHCSVCRHAFGMIYSKMNCHSCGRAVCHRCCTNTYMETTDGVAKSRKACNECYSKMHSTPTPLTPHHSAPSLHSSPLLSSHHSASTGSGGRSCPDGEASSKVPPYMSPSQAVKG</sequence>
<comment type="subcellular location">
    <subcellularLocation>
        <location evidence="1">Endomembrane system</location>
        <topology evidence="1">Peripheral membrane protein</topology>
    </subcellularLocation>
</comment>
<evidence type="ECO:0000313" key="18">
    <source>
        <dbReference type="Proteomes" id="UP001328107"/>
    </source>
</evidence>
<dbReference type="InterPro" id="IPR000306">
    <property type="entry name" value="Znf_FYVE"/>
</dbReference>
<dbReference type="PANTHER" id="PTHR10807:SF129">
    <property type="entry name" value="MYOTUBULARIN-RELATED PROTEIN 3"/>
    <property type="match status" value="1"/>
</dbReference>
<feature type="domain" description="FYVE-type" evidence="15">
    <location>
        <begin position="762"/>
        <end position="822"/>
    </location>
</feature>
<comment type="similarity">
    <text evidence="2">Belongs to the protein-tyrosine phosphatase family. Non-receptor class myotubularin subfamily.</text>
</comment>
<dbReference type="Pfam" id="PF06602">
    <property type="entry name" value="Myotub-related"/>
    <property type="match status" value="1"/>
</dbReference>
<feature type="active site" description="Phosphocysteine intermediate" evidence="10">
    <location>
        <position position="390"/>
    </location>
</feature>
<keyword evidence="8" id="KW-0472">Membrane</keyword>
<dbReference type="GO" id="GO:0012505">
    <property type="term" value="C:endomembrane system"/>
    <property type="evidence" value="ECO:0007669"/>
    <property type="project" value="UniProtKB-SubCell"/>
</dbReference>
<evidence type="ECO:0000256" key="10">
    <source>
        <dbReference type="PIRSR" id="PIRSR630564-1"/>
    </source>
</evidence>
<dbReference type="InterPro" id="IPR013083">
    <property type="entry name" value="Znf_RING/FYVE/PHD"/>
</dbReference>